<dbReference type="EMBL" id="BAAAYR010000002">
    <property type="protein sequence ID" value="GAA3567122.1"/>
    <property type="molecule type" value="Genomic_DNA"/>
</dbReference>
<comment type="caution">
    <text evidence="9">The sequence shown here is derived from an EMBL/GenBank/DDBJ whole genome shotgun (WGS) entry which is preliminary data.</text>
</comment>
<dbReference type="EC" id="5.6.2.1" evidence="3"/>
<keyword evidence="10" id="KW-1185">Reference proteome</keyword>
<feature type="domain" description="DNA topoisomerase I catalytic core eukaryotic-type" evidence="7">
    <location>
        <begin position="87"/>
        <end position="293"/>
    </location>
</feature>
<accession>A0ABP6XH57</accession>
<comment type="similarity">
    <text evidence="2">Belongs to the type IB topoisomerase family.</text>
</comment>
<protein>
    <recommendedName>
        <fullName evidence="3">DNA topoisomerase</fullName>
        <ecNumber evidence="3">5.6.2.1</ecNumber>
    </recommendedName>
</protein>
<dbReference type="PROSITE" id="PS52038">
    <property type="entry name" value="TOPO_IB_2"/>
    <property type="match status" value="1"/>
</dbReference>
<evidence type="ECO:0000313" key="9">
    <source>
        <dbReference type="EMBL" id="GAA3567122.1"/>
    </source>
</evidence>
<dbReference type="Gene3D" id="3.30.66.10">
    <property type="entry name" value="DNA topoisomerase I domain"/>
    <property type="match status" value="1"/>
</dbReference>
<feature type="domain" description="DNA topoisomerase IB N-terminal" evidence="8">
    <location>
        <begin position="27"/>
        <end position="73"/>
    </location>
</feature>
<dbReference type="Proteomes" id="UP001500767">
    <property type="component" value="Unassembled WGS sequence"/>
</dbReference>
<dbReference type="RefSeq" id="WP_204910466.1">
    <property type="nucleotide sequence ID" value="NZ_BAAAYR010000002.1"/>
</dbReference>
<keyword evidence="5" id="KW-0238">DNA-binding</keyword>
<sequence length="353" mass="39732">MVRLRTVSPSKPGWTRRRVPPDPTRDFVYLDLEGAELTGPDAERCISLVIPPAWEEVWICPLPNGHIQAVGTDEAGRRQYRYHEYWRIKRDAAKHERVLEAAQNLPTARRRAGKHLRLDGMPRERALGAAFRLLDLGFFRIGGEAYAEENHSYGLATIRREHVSFEGKQVVFDYIAKSGKERYIALVDQPVNEAVRALVERDDDNPELLAYQGEDGAWHDVTSTEINAYIKDIVEGEVSAKDFRTWHGTVIAAVELAERFEPQLSDSKKKRAVSSVMKAVSTYLGNTPAVARSSYVDPRLVDLFNDGITIDPALAAGKHDLAGGATHGKIEDAVHELLTHTKRELRRDLDHLQ</sequence>
<dbReference type="PRINTS" id="PR00416">
    <property type="entry name" value="EUTPISMRASEI"/>
</dbReference>
<dbReference type="Pfam" id="PF01028">
    <property type="entry name" value="Topoisom_I"/>
    <property type="match status" value="1"/>
</dbReference>
<evidence type="ECO:0000259" key="8">
    <source>
        <dbReference type="Pfam" id="PF21338"/>
    </source>
</evidence>
<evidence type="ECO:0000256" key="5">
    <source>
        <dbReference type="ARBA" id="ARBA00023125"/>
    </source>
</evidence>
<organism evidence="9 10">
    <name type="scientific">Microlunatus spumicola</name>
    <dbReference type="NCBI Taxonomy" id="81499"/>
    <lineage>
        <taxon>Bacteria</taxon>
        <taxon>Bacillati</taxon>
        <taxon>Actinomycetota</taxon>
        <taxon>Actinomycetes</taxon>
        <taxon>Propionibacteriales</taxon>
        <taxon>Propionibacteriaceae</taxon>
        <taxon>Microlunatus</taxon>
    </lineage>
</organism>
<evidence type="ECO:0000256" key="3">
    <source>
        <dbReference type="ARBA" id="ARBA00012891"/>
    </source>
</evidence>
<keyword evidence="4" id="KW-0799">Topoisomerase</keyword>
<reference evidence="10" key="1">
    <citation type="journal article" date="2019" name="Int. J. Syst. Evol. Microbiol.">
        <title>The Global Catalogue of Microorganisms (GCM) 10K type strain sequencing project: providing services to taxonomists for standard genome sequencing and annotation.</title>
        <authorList>
            <consortium name="The Broad Institute Genomics Platform"/>
            <consortium name="The Broad Institute Genome Sequencing Center for Infectious Disease"/>
            <person name="Wu L."/>
            <person name="Ma J."/>
        </authorList>
    </citation>
    <scope>NUCLEOTIDE SEQUENCE [LARGE SCALE GENOMIC DNA]</scope>
    <source>
        <strain evidence="10">JCM 16540</strain>
    </source>
</reference>
<evidence type="ECO:0000259" key="7">
    <source>
        <dbReference type="Pfam" id="PF01028"/>
    </source>
</evidence>
<dbReference type="InterPro" id="IPR035447">
    <property type="entry name" value="DNA_topo_I_N_sf"/>
</dbReference>
<evidence type="ECO:0000313" key="10">
    <source>
        <dbReference type="Proteomes" id="UP001500767"/>
    </source>
</evidence>
<dbReference type="Gene3D" id="1.10.132.120">
    <property type="match status" value="1"/>
</dbReference>
<dbReference type="InterPro" id="IPR013500">
    <property type="entry name" value="TopoI_cat_euk"/>
</dbReference>
<dbReference type="Pfam" id="PF21338">
    <property type="entry name" value="Top1B_N_bact"/>
    <property type="match status" value="1"/>
</dbReference>
<name>A0ABP6XH57_9ACTN</name>
<keyword evidence="6" id="KW-0413">Isomerase</keyword>
<dbReference type="InterPro" id="IPR014711">
    <property type="entry name" value="TopoI_cat_a-hlx-sub_euk"/>
</dbReference>
<dbReference type="InterPro" id="IPR049331">
    <property type="entry name" value="Top1B_N_bact"/>
</dbReference>
<dbReference type="InterPro" id="IPR001631">
    <property type="entry name" value="TopoI"/>
</dbReference>
<evidence type="ECO:0000256" key="6">
    <source>
        <dbReference type="ARBA" id="ARBA00023235"/>
    </source>
</evidence>
<proteinExistence type="inferred from homology"/>
<dbReference type="SUPFAM" id="SSF56349">
    <property type="entry name" value="DNA breaking-rejoining enzymes"/>
    <property type="match status" value="1"/>
</dbReference>
<evidence type="ECO:0000256" key="4">
    <source>
        <dbReference type="ARBA" id="ARBA00023029"/>
    </source>
</evidence>
<dbReference type="Gene3D" id="3.90.15.10">
    <property type="entry name" value="Topoisomerase I, Chain A, domain 3"/>
    <property type="match status" value="1"/>
</dbReference>
<gene>
    <name evidence="9" type="ORF">GCM10022197_24030</name>
</gene>
<dbReference type="InterPro" id="IPR011010">
    <property type="entry name" value="DNA_brk_join_enz"/>
</dbReference>
<evidence type="ECO:0000256" key="2">
    <source>
        <dbReference type="ARBA" id="ARBA00006645"/>
    </source>
</evidence>
<comment type="catalytic activity">
    <reaction evidence="1">
        <text>ATP-independent breakage of single-stranded DNA, followed by passage and rejoining.</text>
        <dbReference type="EC" id="5.6.2.1"/>
    </reaction>
</comment>
<evidence type="ECO:0000256" key="1">
    <source>
        <dbReference type="ARBA" id="ARBA00000213"/>
    </source>
</evidence>
<dbReference type="SUPFAM" id="SSF55869">
    <property type="entry name" value="DNA topoisomerase I domain"/>
    <property type="match status" value="1"/>
</dbReference>